<protein>
    <submittedName>
        <fullName evidence="1">Uncharacterized protein</fullName>
    </submittedName>
</protein>
<name>A0ACC1LZJ5_9FUNG</name>
<evidence type="ECO:0000313" key="1">
    <source>
        <dbReference type="EMBL" id="KAJ2889893.1"/>
    </source>
</evidence>
<dbReference type="EMBL" id="JANBVB010001609">
    <property type="protein sequence ID" value="KAJ2889893.1"/>
    <property type="molecule type" value="Genomic_DNA"/>
</dbReference>
<dbReference type="Proteomes" id="UP001139981">
    <property type="component" value="Unassembled WGS sequence"/>
</dbReference>
<proteinExistence type="predicted"/>
<evidence type="ECO:0000313" key="2">
    <source>
        <dbReference type="Proteomes" id="UP001139981"/>
    </source>
</evidence>
<accession>A0ACC1LZJ5</accession>
<sequence>MNLFRSPSAYSNLVSVSERKPGSSSELVSVLRNWRAPLEEFNADELGRALGRLDIGKHTLAYAQIVVDSAMLARSNEQFDVFASALRRLAAEGQFGPLLQTFPMMLQRLAEAAARTNDHALACGLLAD</sequence>
<comment type="caution">
    <text evidence="1">The sequence shown here is derived from an EMBL/GenBank/DDBJ whole genome shotgun (WGS) entry which is preliminary data.</text>
</comment>
<organism evidence="1 2">
    <name type="scientific">Coemansia aciculifera</name>
    <dbReference type="NCBI Taxonomy" id="417176"/>
    <lineage>
        <taxon>Eukaryota</taxon>
        <taxon>Fungi</taxon>
        <taxon>Fungi incertae sedis</taxon>
        <taxon>Zoopagomycota</taxon>
        <taxon>Kickxellomycotina</taxon>
        <taxon>Kickxellomycetes</taxon>
        <taxon>Kickxellales</taxon>
        <taxon>Kickxellaceae</taxon>
        <taxon>Coemansia</taxon>
    </lineage>
</organism>
<feature type="non-terminal residue" evidence="1">
    <location>
        <position position="128"/>
    </location>
</feature>
<gene>
    <name evidence="1" type="ORF">IWW38_004437</name>
</gene>
<keyword evidence="2" id="KW-1185">Reference proteome</keyword>
<reference evidence="1" key="1">
    <citation type="submission" date="2022-07" db="EMBL/GenBank/DDBJ databases">
        <title>Phylogenomic reconstructions and comparative analyses of Kickxellomycotina fungi.</title>
        <authorList>
            <person name="Reynolds N.K."/>
            <person name="Stajich J.E."/>
            <person name="Barry K."/>
            <person name="Grigoriev I.V."/>
            <person name="Crous P."/>
            <person name="Smith M.E."/>
        </authorList>
    </citation>
    <scope>NUCLEOTIDE SEQUENCE</scope>
    <source>
        <strain evidence="1">CBS 190363</strain>
    </source>
</reference>